<evidence type="ECO:0000313" key="3">
    <source>
        <dbReference type="EMBL" id="ETW19809.1"/>
    </source>
</evidence>
<dbReference type="InterPro" id="IPR037523">
    <property type="entry name" value="VOC_core"/>
</dbReference>
<dbReference type="FunFam" id="3.10.180.10:FF:000035">
    <property type="entry name" value="Glyoxalase I"/>
    <property type="match status" value="1"/>
</dbReference>
<dbReference type="PANTHER" id="PTHR46036:SF5">
    <property type="entry name" value="LACTOYLGLUTATHIONE LYASE"/>
    <property type="match status" value="1"/>
</dbReference>
<reference evidence="3 4" key="1">
    <citation type="submission" date="2013-02" db="EMBL/GenBank/DDBJ databases">
        <title>The Genome Annotation of Plasmodium falciparum Vietnam Oak-Knoll (FVO).</title>
        <authorList>
            <consortium name="The Broad Institute Genome Sequencing Platform"/>
            <consortium name="The Broad Institute Genome Sequencing Center for Infectious Disease"/>
            <person name="Neafsey D."/>
            <person name="Hoffman S."/>
            <person name="Volkman S."/>
            <person name="Rosenthal P."/>
            <person name="Walker B."/>
            <person name="Young S.K."/>
            <person name="Zeng Q."/>
            <person name="Gargeya S."/>
            <person name="Fitzgerald M."/>
            <person name="Haas B."/>
            <person name="Abouelleil A."/>
            <person name="Allen A.W."/>
            <person name="Alvarado L."/>
            <person name="Arachchi H.M."/>
            <person name="Berlin A.M."/>
            <person name="Chapman S.B."/>
            <person name="Gainer-Dewar J."/>
            <person name="Goldberg J."/>
            <person name="Griggs A."/>
            <person name="Gujja S."/>
            <person name="Hansen M."/>
            <person name="Howarth C."/>
            <person name="Imamovic A."/>
            <person name="Ireland A."/>
            <person name="Larimer J."/>
            <person name="McCowan C."/>
            <person name="Murphy C."/>
            <person name="Pearson M."/>
            <person name="Poon T.W."/>
            <person name="Priest M."/>
            <person name="Roberts A."/>
            <person name="Saif S."/>
            <person name="Shea T."/>
            <person name="Sisk P."/>
            <person name="Sykes S."/>
            <person name="Wortman J."/>
            <person name="Nusbaum C."/>
            <person name="Birren B."/>
        </authorList>
    </citation>
    <scope>NUCLEOTIDE SEQUENCE [LARGE SCALE GENOMIC DNA]</scope>
    <source>
        <strain evidence="4">Vietnam Oak-Knoll (FVO)</strain>
    </source>
</reference>
<dbReference type="OrthoDB" id="16820at2759"/>
<reference evidence="3 4" key="2">
    <citation type="submission" date="2013-02" db="EMBL/GenBank/DDBJ databases">
        <title>The Genome Sequence of Plasmodium falciparum Vietnam Oak-Knoll (FVO).</title>
        <authorList>
            <consortium name="The Broad Institute Genome Sequencing Platform"/>
            <consortium name="The Broad Institute Genome Sequencing Center for Infectious Disease"/>
            <person name="Neafsey D."/>
            <person name="Cheeseman I."/>
            <person name="Volkman S."/>
            <person name="Adams J."/>
            <person name="Walker B."/>
            <person name="Young S.K."/>
            <person name="Zeng Q."/>
            <person name="Gargeya S."/>
            <person name="Fitzgerald M."/>
            <person name="Haas B."/>
            <person name="Abouelleil A."/>
            <person name="Alvarado L."/>
            <person name="Arachchi H.M."/>
            <person name="Berlin A.M."/>
            <person name="Chapman S.B."/>
            <person name="Dewar J."/>
            <person name="Goldberg J."/>
            <person name="Griggs A."/>
            <person name="Gujja S."/>
            <person name="Hansen M."/>
            <person name="Howarth C."/>
            <person name="Imamovic A."/>
            <person name="Larimer J."/>
            <person name="McCowan C."/>
            <person name="Murphy C."/>
            <person name="Neiman D."/>
            <person name="Pearson M."/>
            <person name="Priest M."/>
            <person name="Roberts A."/>
            <person name="Saif S."/>
            <person name="Shea T."/>
            <person name="Sisk P."/>
            <person name="Sykes S."/>
            <person name="Wortman J."/>
            <person name="Nusbaum C."/>
            <person name="Birren B."/>
        </authorList>
    </citation>
    <scope>NUCLEOTIDE SEQUENCE [LARGE SCALE GENOMIC DNA]</scope>
    <source>
        <strain evidence="4">Vietnam Oak-Knoll (FVO)</strain>
    </source>
</reference>
<sequence length="307" mass="35838">MKLFVVVIFVLFILLKRYKCLSKKKNRCHYFINRDSYHLKKKKCKRKILKCKVDGIEYKVHDLDKSINFYTNVLNFKVNKKEKDNAQLILGDDGAYIKLIQKGEGNFTIGEHSFLGLGVHLKNFDINKTKLYEGKIDEEIDKRPVTPCILPDEDAQVRRFWTNCFITDPDGYGIEVVLQNESDKLDRIRFFTTSTKDAQKFYSDILGMQLVKIQSHLEEISYPWNIYGGMSYYFSSENNSTILQMAYAYDEEELHMGNSLGNLILCSKNLNLIEKKLNENNIEVIKNDKGEILVKDLDGYNVYLKDK</sequence>
<dbReference type="PROSITE" id="PS51819">
    <property type="entry name" value="VOC"/>
    <property type="match status" value="1"/>
</dbReference>
<keyword evidence="1" id="KW-0732">Signal</keyword>
<dbReference type="CDD" id="cd06587">
    <property type="entry name" value="VOC"/>
    <property type="match status" value="1"/>
</dbReference>
<organism evidence="3 4">
    <name type="scientific">Plasmodium falciparum Vietnam Oak-Knoll</name>
    <name type="common">FVO</name>
    <dbReference type="NCBI Taxonomy" id="1036723"/>
    <lineage>
        <taxon>Eukaryota</taxon>
        <taxon>Sar</taxon>
        <taxon>Alveolata</taxon>
        <taxon>Apicomplexa</taxon>
        <taxon>Aconoidasida</taxon>
        <taxon>Haemosporida</taxon>
        <taxon>Plasmodiidae</taxon>
        <taxon>Plasmodium</taxon>
        <taxon>Plasmodium (Laverania)</taxon>
    </lineage>
</organism>
<proteinExistence type="predicted"/>
<evidence type="ECO:0000259" key="2">
    <source>
        <dbReference type="PROSITE" id="PS51819"/>
    </source>
</evidence>
<dbReference type="SUPFAM" id="SSF54593">
    <property type="entry name" value="Glyoxalase/Bleomycin resistance protein/Dihydroxybiphenyl dioxygenase"/>
    <property type="match status" value="2"/>
</dbReference>
<dbReference type="SMR" id="A0A024VBH0"/>
<dbReference type="Gene3D" id="3.10.180.10">
    <property type="entry name" value="2,3-Dihydroxybiphenyl 1,2-Dioxygenase, domain 1"/>
    <property type="match status" value="2"/>
</dbReference>
<evidence type="ECO:0000313" key="4">
    <source>
        <dbReference type="Proteomes" id="UP000030690"/>
    </source>
</evidence>
<feature type="chain" id="PRO_5001538955" description="VOC domain-containing protein" evidence="1">
    <location>
        <begin position="23"/>
        <end position="307"/>
    </location>
</feature>
<accession>A0A024VBH0</accession>
<dbReference type="EMBL" id="KI925057">
    <property type="protein sequence ID" value="ETW19809.1"/>
    <property type="molecule type" value="Genomic_DNA"/>
</dbReference>
<dbReference type="GO" id="GO:0005737">
    <property type="term" value="C:cytoplasm"/>
    <property type="evidence" value="ECO:0007669"/>
    <property type="project" value="TreeGrafter"/>
</dbReference>
<feature type="domain" description="VOC" evidence="2">
    <location>
        <begin position="52"/>
        <end position="179"/>
    </location>
</feature>
<dbReference type="PANTHER" id="PTHR46036">
    <property type="entry name" value="LACTOYLGLUTATHIONE LYASE"/>
    <property type="match status" value="1"/>
</dbReference>
<dbReference type="Proteomes" id="UP000030690">
    <property type="component" value="Unassembled WGS sequence"/>
</dbReference>
<evidence type="ECO:0000256" key="1">
    <source>
        <dbReference type="SAM" id="SignalP"/>
    </source>
</evidence>
<dbReference type="AlphaFoldDB" id="A0A024VBH0"/>
<dbReference type="Pfam" id="PF00903">
    <property type="entry name" value="Glyoxalase"/>
    <property type="match status" value="1"/>
</dbReference>
<feature type="signal peptide" evidence="1">
    <location>
        <begin position="1"/>
        <end position="22"/>
    </location>
</feature>
<protein>
    <recommendedName>
        <fullName evidence="2">VOC domain-containing protein</fullName>
    </recommendedName>
</protein>
<dbReference type="InterPro" id="IPR004360">
    <property type="entry name" value="Glyas_Fos-R_dOase_dom"/>
</dbReference>
<gene>
    <name evidence="3" type="ORF">PFFVO_01284</name>
</gene>
<dbReference type="InterPro" id="IPR029068">
    <property type="entry name" value="Glyas_Bleomycin-R_OHBP_Dase"/>
</dbReference>
<name>A0A024VBH0_PLAFA</name>
<dbReference type="GO" id="GO:0019243">
    <property type="term" value="P:methylglyoxal catabolic process to D-lactate via S-lactoyl-glutathione"/>
    <property type="evidence" value="ECO:0007669"/>
    <property type="project" value="TreeGrafter"/>
</dbReference>
<dbReference type="GO" id="GO:0004462">
    <property type="term" value="F:lactoylglutathione lyase activity"/>
    <property type="evidence" value="ECO:0007669"/>
    <property type="project" value="TreeGrafter"/>
</dbReference>